<evidence type="ECO:0000313" key="3">
    <source>
        <dbReference type="Proteomes" id="UP001529235"/>
    </source>
</evidence>
<keyword evidence="1" id="KW-0812">Transmembrane</keyword>
<feature type="transmembrane region" description="Helical" evidence="1">
    <location>
        <begin position="148"/>
        <end position="168"/>
    </location>
</feature>
<feature type="transmembrane region" description="Helical" evidence="1">
    <location>
        <begin position="109"/>
        <end position="142"/>
    </location>
</feature>
<feature type="transmembrane region" description="Helical" evidence="1">
    <location>
        <begin position="7"/>
        <end position="29"/>
    </location>
</feature>
<dbReference type="AlphaFoldDB" id="A0ABD4Z7T5"/>
<dbReference type="RefSeq" id="WP_285273919.1">
    <property type="nucleotide sequence ID" value="NZ_JASNVW010000003.1"/>
</dbReference>
<protein>
    <recommendedName>
        <fullName evidence="4">DUF4203 domain-containing protein</fullName>
    </recommendedName>
</protein>
<evidence type="ECO:0000313" key="2">
    <source>
        <dbReference type="EMBL" id="MDK6028935.1"/>
    </source>
</evidence>
<gene>
    <name evidence="2" type="ORF">QPL79_06125</name>
</gene>
<evidence type="ECO:0000256" key="1">
    <source>
        <dbReference type="SAM" id="Phobius"/>
    </source>
</evidence>
<feature type="transmembrane region" description="Helical" evidence="1">
    <location>
        <begin position="84"/>
        <end position="102"/>
    </location>
</feature>
<feature type="transmembrane region" description="Helical" evidence="1">
    <location>
        <begin position="59"/>
        <end position="78"/>
    </location>
</feature>
<accession>A0ABD4Z7T5</accession>
<keyword evidence="1" id="KW-0472">Membrane</keyword>
<reference evidence="2 3" key="1">
    <citation type="submission" date="2023-05" db="EMBL/GenBank/DDBJ databases">
        <title>A new hyperthermophilic archaea 'Ignisphaera cupida' sp. nov. and description of the family 'Ignisphaeraceae' fam. nov.</title>
        <authorList>
            <person name="Podosokorskaya O.A."/>
            <person name="Elcheninov A.G."/>
            <person name="Klukina A."/>
            <person name="Merkel A.Y."/>
        </authorList>
    </citation>
    <scope>NUCLEOTIDE SEQUENCE [LARGE SCALE GENOMIC DNA]</scope>
    <source>
        <strain evidence="2 3">4213-co</strain>
    </source>
</reference>
<dbReference type="Proteomes" id="UP001529235">
    <property type="component" value="Unassembled WGS sequence"/>
</dbReference>
<evidence type="ECO:0008006" key="4">
    <source>
        <dbReference type="Google" id="ProtNLM"/>
    </source>
</evidence>
<sequence>MPHPQSLVVDVPAYIIATVIGIVLCFWGLQISRFIASIAFAAVLGYLTYVYVYRAFGSIALSIIIMLLAIAIGFALGFVFFKAALSIVFGYTLASIVVRSVVGNREFVLVVLLAIIFSILIYILSNYVLALLFVAAGSALIYKSLVALGLPHIMSFIVVIIVAATGLYNQLRK</sequence>
<keyword evidence="1" id="KW-1133">Transmembrane helix</keyword>
<proteinExistence type="predicted"/>
<name>A0ABD4Z7T5_9CREN</name>
<feature type="transmembrane region" description="Helical" evidence="1">
    <location>
        <begin position="35"/>
        <end position="52"/>
    </location>
</feature>
<dbReference type="EMBL" id="JASNVW010000003">
    <property type="protein sequence ID" value="MDK6028935.1"/>
    <property type="molecule type" value="Genomic_DNA"/>
</dbReference>
<organism evidence="2 3">
    <name type="scientific">Ignisphaera cupida</name>
    <dbReference type="NCBI Taxonomy" id="3050454"/>
    <lineage>
        <taxon>Archaea</taxon>
        <taxon>Thermoproteota</taxon>
        <taxon>Thermoprotei</taxon>
        <taxon>Desulfurococcales</taxon>
        <taxon>Desulfurococcaceae</taxon>
        <taxon>Ignisphaera</taxon>
    </lineage>
</organism>
<comment type="caution">
    <text evidence="2">The sequence shown here is derived from an EMBL/GenBank/DDBJ whole genome shotgun (WGS) entry which is preliminary data.</text>
</comment>
<keyword evidence="3" id="KW-1185">Reference proteome</keyword>